<dbReference type="AlphaFoldDB" id="V6SL03"/>
<dbReference type="EMBL" id="AVGG01000017">
    <property type="protein sequence ID" value="ESU26942.1"/>
    <property type="molecule type" value="Genomic_DNA"/>
</dbReference>
<dbReference type="Proteomes" id="UP000018004">
    <property type="component" value="Unassembled WGS sequence"/>
</dbReference>
<proteinExistence type="predicted"/>
<organism evidence="1 2">
    <name type="scientific">Flavobacterium limnosediminis JC2902</name>
    <dbReference type="NCBI Taxonomy" id="1341181"/>
    <lineage>
        <taxon>Bacteria</taxon>
        <taxon>Pseudomonadati</taxon>
        <taxon>Bacteroidota</taxon>
        <taxon>Flavobacteriia</taxon>
        <taxon>Flavobacteriales</taxon>
        <taxon>Flavobacteriaceae</taxon>
        <taxon>Flavobacterium</taxon>
    </lineage>
</organism>
<protein>
    <recommendedName>
        <fullName evidence="3">Secretion system C-terminal sorting domain-containing protein</fullName>
    </recommendedName>
</protein>
<evidence type="ECO:0000313" key="1">
    <source>
        <dbReference type="EMBL" id="ESU26942.1"/>
    </source>
</evidence>
<gene>
    <name evidence="1" type="ORF">FLJC2902T_22820</name>
</gene>
<dbReference type="PATRIC" id="fig|1341181.4.peg.2243"/>
<sequence length="54" mass="6254">MHLFNILGQSITKWNVADEEQKNIKIPVEHIRSETYVVKPKTSDGSFSKKVIIR</sequence>
<accession>V6SL03</accession>
<name>V6SL03_9FLAO</name>
<comment type="caution">
    <text evidence="1">The sequence shown here is derived from an EMBL/GenBank/DDBJ whole genome shotgun (WGS) entry which is preliminary data.</text>
</comment>
<evidence type="ECO:0000313" key="2">
    <source>
        <dbReference type="Proteomes" id="UP000018004"/>
    </source>
</evidence>
<evidence type="ECO:0008006" key="3">
    <source>
        <dbReference type="Google" id="ProtNLM"/>
    </source>
</evidence>
<keyword evidence="2" id="KW-1185">Reference proteome</keyword>
<reference evidence="1 2" key="1">
    <citation type="submission" date="2013-08" db="EMBL/GenBank/DDBJ databases">
        <title>Flavobacterium limnosediminis JC2902 genome sequencing.</title>
        <authorList>
            <person name="Lee K."/>
            <person name="Yi H."/>
            <person name="Park S."/>
            <person name="Chun J."/>
        </authorList>
    </citation>
    <scope>NUCLEOTIDE SEQUENCE [LARGE SCALE GENOMIC DNA]</scope>
    <source>
        <strain evidence="1 2">JC2902</strain>
    </source>
</reference>